<comment type="caution">
    <text evidence="1">The sequence shown here is derived from an EMBL/GenBank/DDBJ whole genome shotgun (WGS) entry which is preliminary data.</text>
</comment>
<dbReference type="EMBL" id="JAADJT010000009">
    <property type="protein sequence ID" value="NGZ86410.1"/>
    <property type="molecule type" value="Genomic_DNA"/>
</dbReference>
<proteinExistence type="predicted"/>
<reference evidence="2" key="2">
    <citation type="submission" date="2023-07" db="EMBL/GenBank/DDBJ databases">
        <title>Duganella aceri sp. nov., isolated from tree sap.</title>
        <authorList>
            <person name="Kim I.S."/>
        </authorList>
    </citation>
    <scope>NUCLEOTIDE SEQUENCE [LARGE SCALE GENOMIC DNA]</scope>
    <source>
        <strain evidence="2">SAP-35</strain>
    </source>
</reference>
<gene>
    <name evidence="1" type="ORF">GW587_19385</name>
</gene>
<accession>A0ABX0FP53</accession>
<evidence type="ECO:0000313" key="2">
    <source>
        <dbReference type="Proteomes" id="UP000666369"/>
    </source>
</evidence>
<dbReference type="InterPro" id="IPR044000">
    <property type="entry name" value="Phage_tube_2"/>
</dbReference>
<evidence type="ECO:0000313" key="1">
    <source>
        <dbReference type="EMBL" id="NGZ86410.1"/>
    </source>
</evidence>
<dbReference type="RefSeq" id="WP_166106260.1">
    <property type="nucleotide sequence ID" value="NZ_JAADJT010000009.1"/>
</dbReference>
<dbReference type="Proteomes" id="UP000666369">
    <property type="component" value="Unassembled WGS sequence"/>
</dbReference>
<dbReference type="Pfam" id="PF18906">
    <property type="entry name" value="Phage_tube_2"/>
    <property type="match status" value="1"/>
</dbReference>
<sequence>MVSRLIKKTAILAKLETNYGVDAVPTGAANAMLASNLSINPLNANNVDRALIRAYFGASEQLVGTRYMECGFDVELVGSGVAGTAPAWGPLMRSIGFAETITAALRVDYTPISDGIESSTIYWYDDGVLHKLLGVRGTATLDLSVGVKPVISFKFIGIYGGIAEQVAPTTTLTAWKVPQIVVDAQSGDVTLGATHAPTTAPALVGGTPVVSQGLTIDLGIVATFQPLLGEESVEVTDRAVTGAIKLKASAAQEVEYMGKVLLAQLSSVGLQHGTVVANKIMVFMPGVQFTAPTKEELNGQRLIGYALRAVPVAGNDEFRLTCY</sequence>
<organism evidence="1 2">
    <name type="scientific">Duganella aceris</name>
    <dbReference type="NCBI Taxonomy" id="2703883"/>
    <lineage>
        <taxon>Bacteria</taxon>
        <taxon>Pseudomonadati</taxon>
        <taxon>Pseudomonadota</taxon>
        <taxon>Betaproteobacteria</taxon>
        <taxon>Burkholderiales</taxon>
        <taxon>Oxalobacteraceae</taxon>
        <taxon>Telluria group</taxon>
        <taxon>Duganella</taxon>
    </lineage>
</organism>
<reference evidence="1 2" key="1">
    <citation type="submission" date="2020-01" db="EMBL/GenBank/DDBJ databases">
        <authorList>
            <person name="Lee S.D."/>
        </authorList>
    </citation>
    <scope>NUCLEOTIDE SEQUENCE [LARGE SCALE GENOMIC DNA]</scope>
    <source>
        <strain evidence="1 2">SAP-35</strain>
    </source>
</reference>
<name>A0ABX0FP53_9BURK</name>
<protein>
    <recommendedName>
        <fullName evidence="3">DUF2184 domain-containing protein</fullName>
    </recommendedName>
</protein>
<keyword evidence="2" id="KW-1185">Reference proteome</keyword>
<evidence type="ECO:0008006" key="3">
    <source>
        <dbReference type="Google" id="ProtNLM"/>
    </source>
</evidence>